<dbReference type="PROSITE" id="PS50405">
    <property type="entry name" value="GST_CTER"/>
    <property type="match status" value="1"/>
</dbReference>
<protein>
    <submittedName>
        <fullName evidence="2">Putative glutathione S-transferase parA</fullName>
    </submittedName>
</protein>
<proteinExistence type="predicted"/>
<dbReference type="Pfam" id="PF00043">
    <property type="entry name" value="GST_C"/>
    <property type="match status" value="1"/>
</dbReference>
<reference evidence="2 3" key="1">
    <citation type="journal article" date="2019" name="Nat. Plants">
        <title>Stout camphor tree genome fills gaps in understanding of flowering plant genome evolution.</title>
        <authorList>
            <person name="Chaw S.M."/>
            <person name="Liu Y.C."/>
            <person name="Wu Y.W."/>
            <person name="Wang H.Y."/>
            <person name="Lin C.I."/>
            <person name="Wu C.S."/>
            <person name="Ke H.M."/>
            <person name="Chang L.Y."/>
            <person name="Hsu C.Y."/>
            <person name="Yang H.T."/>
            <person name="Sudianto E."/>
            <person name="Hsu M.H."/>
            <person name="Wu K.P."/>
            <person name="Wang L.N."/>
            <person name="Leebens-Mack J.H."/>
            <person name="Tsai I.J."/>
        </authorList>
    </citation>
    <scope>NUCLEOTIDE SEQUENCE [LARGE SCALE GENOMIC DNA]</scope>
    <source>
        <strain evidence="3">cv. Chaw 1501</strain>
        <tissue evidence="2">Young leaves</tissue>
    </source>
</reference>
<organism evidence="2 3">
    <name type="scientific">Cinnamomum micranthum f. kanehirae</name>
    <dbReference type="NCBI Taxonomy" id="337451"/>
    <lineage>
        <taxon>Eukaryota</taxon>
        <taxon>Viridiplantae</taxon>
        <taxon>Streptophyta</taxon>
        <taxon>Embryophyta</taxon>
        <taxon>Tracheophyta</taxon>
        <taxon>Spermatophyta</taxon>
        <taxon>Magnoliopsida</taxon>
        <taxon>Magnoliidae</taxon>
        <taxon>Laurales</taxon>
        <taxon>Lauraceae</taxon>
        <taxon>Cinnamomum</taxon>
    </lineage>
</organism>
<accession>A0A3S3NJF6</accession>
<dbReference type="GO" id="GO:0005737">
    <property type="term" value="C:cytoplasm"/>
    <property type="evidence" value="ECO:0007669"/>
    <property type="project" value="TreeGrafter"/>
</dbReference>
<dbReference type="AlphaFoldDB" id="A0A3S3NJF6"/>
<dbReference type="OrthoDB" id="202840at2759"/>
<dbReference type="InterPro" id="IPR036282">
    <property type="entry name" value="Glutathione-S-Trfase_C_sf"/>
</dbReference>
<dbReference type="InterPro" id="IPR045074">
    <property type="entry name" value="GST_C_Tau"/>
</dbReference>
<dbReference type="FunFam" id="1.20.1050.10:FF:000018">
    <property type="entry name" value="Glutathione S-transferase U20"/>
    <property type="match status" value="1"/>
</dbReference>
<gene>
    <name evidence="2" type="ORF">CKAN_01783900</name>
</gene>
<dbReference type="InterPro" id="IPR045073">
    <property type="entry name" value="Omega/Tau-like"/>
</dbReference>
<dbReference type="InterPro" id="IPR004046">
    <property type="entry name" value="GST_C"/>
</dbReference>
<dbReference type="Proteomes" id="UP000283530">
    <property type="component" value="Unassembled WGS sequence"/>
</dbReference>
<sequence>MANEVILLGARASLFCQRYIDEVWKDDRAPLMPLDPYQQANVRFWANFVDNKIYDSATRIWKNKGQAREAAKEEFIESLKLIEGGLGEKAYFGGESFGFNDITLISFACRIYTLEMHGNFSVEKECPKLMAWMKRCKERESVAKALPDPHKVHELVGQLKKMFGL</sequence>
<name>A0A3S3NJF6_9MAGN</name>
<dbReference type="InterPro" id="IPR010987">
    <property type="entry name" value="Glutathione-S-Trfase_C-like"/>
</dbReference>
<keyword evidence="2" id="KW-0808">Transferase</keyword>
<dbReference type="GO" id="GO:0004364">
    <property type="term" value="F:glutathione transferase activity"/>
    <property type="evidence" value="ECO:0007669"/>
    <property type="project" value="InterPro"/>
</dbReference>
<dbReference type="CDD" id="cd03185">
    <property type="entry name" value="GST_C_Tau"/>
    <property type="match status" value="1"/>
</dbReference>
<dbReference type="SUPFAM" id="SSF47616">
    <property type="entry name" value="GST C-terminal domain-like"/>
    <property type="match status" value="1"/>
</dbReference>
<feature type="domain" description="GST C-terminal" evidence="1">
    <location>
        <begin position="35"/>
        <end position="163"/>
    </location>
</feature>
<evidence type="ECO:0000313" key="2">
    <source>
        <dbReference type="EMBL" id="RWR88800.1"/>
    </source>
</evidence>
<evidence type="ECO:0000313" key="3">
    <source>
        <dbReference type="Proteomes" id="UP000283530"/>
    </source>
</evidence>
<dbReference type="PANTHER" id="PTHR11260">
    <property type="entry name" value="GLUTATHIONE S-TRANSFERASE, GST, SUPERFAMILY, GST DOMAIN CONTAINING"/>
    <property type="match status" value="1"/>
</dbReference>
<keyword evidence="3" id="KW-1185">Reference proteome</keyword>
<dbReference type="STRING" id="337451.A0A3S3NJF6"/>
<dbReference type="EMBL" id="QPKB01000007">
    <property type="protein sequence ID" value="RWR88800.1"/>
    <property type="molecule type" value="Genomic_DNA"/>
</dbReference>
<dbReference type="PANTHER" id="PTHR11260:SF781">
    <property type="entry name" value="GLUTATHIONE S-TRANSFERASE U19"/>
    <property type="match status" value="1"/>
</dbReference>
<comment type="caution">
    <text evidence="2">The sequence shown here is derived from an EMBL/GenBank/DDBJ whole genome shotgun (WGS) entry which is preliminary data.</text>
</comment>
<evidence type="ECO:0000259" key="1">
    <source>
        <dbReference type="PROSITE" id="PS50405"/>
    </source>
</evidence>
<dbReference type="GO" id="GO:0006749">
    <property type="term" value="P:glutathione metabolic process"/>
    <property type="evidence" value="ECO:0007669"/>
    <property type="project" value="InterPro"/>
</dbReference>
<dbReference type="Gene3D" id="1.20.1050.10">
    <property type="match status" value="1"/>
</dbReference>